<dbReference type="SUPFAM" id="SSF52113">
    <property type="entry name" value="BRCT domain"/>
    <property type="match status" value="1"/>
</dbReference>
<evidence type="ECO:0000256" key="2">
    <source>
        <dbReference type="ARBA" id="ARBA00022771"/>
    </source>
</evidence>
<evidence type="ECO:0000313" key="7">
    <source>
        <dbReference type="EMBL" id="KAK5987810.1"/>
    </source>
</evidence>
<keyword evidence="2 4" id="KW-0863">Zinc-finger</keyword>
<feature type="compositionally biased region" description="Polar residues" evidence="5">
    <location>
        <begin position="545"/>
        <end position="563"/>
    </location>
</feature>
<dbReference type="Pfam" id="PF07535">
    <property type="entry name" value="zf-DBF"/>
    <property type="match status" value="1"/>
</dbReference>
<dbReference type="Gene3D" id="3.40.50.10190">
    <property type="entry name" value="BRCT domain"/>
    <property type="match status" value="2"/>
</dbReference>
<dbReference type="PROSITE" id="PS51265">
    <property type="entry name" value="ZF_DBF4"/>
    <property type="match status" value="1"/>
</dbReference>
<feature type="region of interest" description="Disordered" evidence="5">
    <location>
        <begin position="530"/>
        <end position="590"/>
    </location>
</feature>
<dbReference type="Pfam" id="PF08630">
    <property type="entry name" value="Dfp1_Him1_M"/>
    <property type="match status" value="1"/>
</dbReference>
<dbReference type="Gene3D" id="6.10.250.3410">
    <property type="entry name" value="DBF zinc finger"/>
    <property type="match status" value="1"/>
</dbReference>
<dbReference type="InterPro" id="IPR036420">
    <property type="entry name" value="BRCT_dom_sf"/>
</dbReference>
<evidence type="ECO:0000256" key="5">
    <source>
        <dbReference type="SAM" id="MobiDB-lite"/>
    </source>
</evidence>
<keyword evidence="8" id="KW-1185">Reference proteome</keyword>
<dbReference type="InterPro" id="IPR038545">
    <property type="entry name" value="Znf_DBF_sf"/>
</dbReference>
<evidence type="ECO:0000313" key="8">
    <source>
        <dbReference type="Proteomes" id="UP001338125"/>
    </source>
</evidence>
<proteinExistence type="predicted"/>
<dbReference type="InterPro" id="IPR013939">
    <property type="entry name" value="Regulatory_Dfp1/Him1"/>
</dbReference>
<gene>
    <name evidence="7" type="ORF">PT974_11944</name>
</gene>
<dbReference type="SMART" id="SM00586">
    <property type="entry name" value="ZnF_DBF"/>
    <property type="match status" value="1"/>
</dbReference>
<name>A0ABR0S7Q4_9HYPO</name>
<feature type="region of interest" description="Disordered" evidence="5">
    <location>
        <begin position="45"/>
        <end position="84"/>
    </location>
</feature>
<keyword evidence="3" id="KW-0862">Zinc</keyword>
<feature type="region of interest" description="Disordered" evidence="5">
    <location>
        <begin position="196"/>
        <end position="215"/>
    </location>
</feature>
<organism evidence="7 8">
    <name type="scientific">Cladobotryum mycophilum</name>
    <dbReference type="NCBI Taxonomy" id="491253"/>
    <lineage>
        <taxon>Eukaryota</taxon>
        <taxon>Fungi</taxon>
        <taxon>Dikarya</taxon>
        <taxon>Ascomycota</taxon>
        <taxon>Pezizomycotina</taxon>
        <taxon>Sordariomycetes</taxon>
        <taxon>Hypocreomycetidae</taxon>
        <taxon>Hypocreales</taxon>
        <taxon>Hypocreaceae</taxon>
        <taxon>Cladobotryum</taxon>
    </lineage>
</organism>
<feature type="region of interest" description="Disordered" evidence="5">
    <location>
        <begin position="97"/>
        <end position="125"/>
    </location>
</feature>
<evidence type="ECO:0000256" key="1">
    <source>
        <dbReference type="ARBA" id="ARBA00022723"/>
    </source>
</evidence>
<feature type="compositionally biased region" description="Basic and acidic residues" evidence="5">
    <location>
        <begin position="567"/>
        <end position="579"/>
    </location>
</feature>
<dbReference type="PANTHER" id="PTHR15375:SF26">
    <property type="entry name" value="PROTEIN CHIFFON"/>
    <property type="match status" value="1"/>
</dbReference>
<sequence>MATVSISPKPLSAMAMNARRAPLANNPNVANSPLRGHSVLAGYAKQKRSYATAQREEPYGQPPPIKKQALENGTQRAVRSPSKLVPRNAQIVVQRSTATRPVVRDRTARTTSTTKNGQDVDTEKEVWKKHHRAKFPKMVFYFESIQDDIRAKLTKRITYLGARQEPFFSIDVTHVITTRTIPPERPESGDVEIAEPQQHEPEEQPQTINPSLLDRNTSNTAARRRLLFDFQRPQIQSHQLDDLSKRNKIIRNNDVLHKAREMGKKIWSLDKFQTMLSVLLEAETHTTTYGTKVSTRSHYNAPKTAHEPNLFQMLNNERINGPSDRDPTAIARELTYFKGPYIYIWDMDERQKPVMVREYAKVANKTDGEWPQFRSVGNGRCPFVEEVEIPEKDYRKNREREKARATVKREEPVQVLKAPEAPPPKPVTGKRTLTEMEEAHSRARAMASAIFNPVRAVLAKPAEMRPQNAFTSRAEGARLFAGEPVASGIQHSSITSAIRSQMISSTSGINGAKAGTSKEMHGLQRKVLQKANPTSHGATEVSADVASSRSITMGRTTSKTMQGQDDDSQKAVESKERKPQSQSLKSKRDLKPGYCENCQDKFRDFDEHILSRKHRKFAESDDNWTELDALLGELKRIPKFSSLEEGVAW</sequence>
<dbReference type="InterPro" id="IPR006572">
    <property type="entry name" value="Znf_DBF"/>
</dbReference>
<evidence type="ECO:0000256" key="3">
    <source>
        <dbReference type="ARBA" id="ARBA00022833"/>
    </source>
</evidence>
<comment type="caution">
    <text evidence="7">The sequence shown here is derived from an EMBL/GenBank/DDBJ whole genome shotgun (WGS) entry which is preliminary data.</text>
</comment>
<keyword evidence="1" id="KW-0479">Metal-binding</keyword>
<feature type="compositionally biased region" description="Polar residues" evidence="5">
    <location>
        <begin position="109"/>
        <end position="119"/>
    </location>
</feature>
<dbReference type="InterPro" id="IPR055116">
    <property type="entry name" value="DBF4_BRCT"/>
</dbReference>
<evidence type="ECO:0000256" key="4">
    <source>
        <dbReference type="PROSITE-ProRule" id="PRU00600"/>
    </source>
</evidence>
<evidence type="ECO:0000259" key="6">
    <source>
        <dbReference type="PROSITE" id="PS51265"/>
    </source>
</evidence>
<accession>A0ABR0S7Q4</accession>
<dbReference type="InterPro" id="IPR051590">
    <property type="entry name" value="Replication_Regulatory_Kinase"/>
</dbReference>
<dbReference type="Pfam" id="PF22437">
    <property type="entry name" value="DBF4_BRCT"/>
    <property type="match status" value="1"/>
</dbReference>
<feature type="domain" description="DBF4-type" evidence="6">
    <location>
        <begin position="588"/>
        <end position="637"/>
    </location>
</feature>
<dbReference type="CDD" id="cd00027">
    <property type="entry name" value="BRCT"/>
    <property type="match status" value="1"/>
</dbReference>
<dbReference type="EMBL" id="JAVFKD010000016">
    <property type="protein sequence ID" value="KAK5987810.1"/>
    <property type="molecule type" value="Genomic_DNA"/>
</dbReference>
<reference evidence="7 8" key="1">
    <citation type="submission" date="2024-01" db="EMBL/GenBank/DDBJ databases">
        <title>Complete genome of Cladobotryum mycophilum ATHUM6906.</title>
        <authorList>
            <person name="Christinaki A.C."/>
            <person name="Myridakis A.I."/>
            <person name="Kouvelis V.N."/>
        </authorList>
    </citation>
    <scope>NUCLEOTIDE SEQUENCE [LARGE SCALE GENOMIC DNA]</scope>
    <source>
        <strain evidence="7 8">ATHUM6906</strain>
    </source>
</reference>
<dbReference type="PANTHER" id="PTHR15375">
    <property type="entry name" value="ACTIVATOR OF S-PHASE KINASE-RELATED"/>
    <property type="match status" value="1"/>
</dbReference>
<protein>
    <submittedName>
        <fullName evidence="7">Hsk1-interacting molecule 1-like protein</fullName>
    </submittedName>
</protein>
<dbReference type="Proteomes" id="UP001338125">
    <property type="component" value="Unassembled WGS sequence"/>
</dbReference>